<name>A0A8S1PTN9_9CILI</name>
<sequence length="679" mass="79069">MGTSAPSYMNSTSFFKTFKSQFRPIEIKGENNDGQVYVCDANQEMIIEYPNRILDQESDELWHQTQSMIQHIQAPYIINYYGSAERQSQEMCSSYSTIFSYYEYVPHTLDKEIYERKENRESFSEKEIWYLLWCLVQALYELKQKGYNHKDLRPSTVALKRHGTIKLSPIGVLQNQKNSVARFVVENQQTYLPPTLKKSLINQSQPQINWNKIDSFALGHIILDLMILDLPVLIDNQQIAQQQMLCYNRFSQHLIRIMEHLMLETDNQLLIEDVYFLLKPYSEKINKLQDFQLNFEDVKQLAIPLNNISKLKLKQIIEHSYKHSEILYESQQVDNTHYQPQIKVNHQQTQQQQQQLIPQQYQQTNILQHTAAQNQQPAIHQQIIQQPVQQQQQILPFQQQQNILQQQQITPQQNVIIQIPSQQQQPMVQSPDLRKSVSPQPQQFVNQQPQLLQRLLMQSQQIPLQPQITPQIPPQQLQSQPVSTPISPINPIKTTQQYYQPQIAPPPPIQPQQNNYTVPLPLQKTPPLQQVPPPLQQVPPPLQQVPPPLQQVPPPLQQIPLPLQQAPIQQPVIQQSAPVQMPIIYLNRPPSTNNYNQTPPGQKIPVQLAQTVYPINGQFDREITVLEYKPQGNQPLKASNQVLKPQQKYSSPQTRQSNNFDRIRNVIQDSDELLQQQHK</sequence>
<dbReference type="InterPro" id="IPR000719">
    <property type="entry name" value="Prot_kinase_dom"/>
</dbReference>
<feature type="region of interest" description="Disordered" evidence="1">
    <location>
        <begin position="635"/>
        <end position="660"/>
    </location>
</feature>
<evidence type="ECO:0000313" key="3">
    <source>
        <dbReference type="EMBL" id="CAD8106371.1"/>
    </source>
</evidence>
<evidence type="ECO:0000256" key="1">
    <source>
        <dbReference type="SAM" id="MobiDB-lite"/>
    </source>
</evidence>
<dbReference type="EMBL" id="CAJJDN010000086">
    <property type="protein sequence ID" value="CAD8106371.1"/>
    <property type="molecule type" value="Genomic_DNA"/>
</dbReference>
<gene>
    <name evidence="3" type="ORF">PSON_ATCC_30995.1.T0860174</name>
</gene>
<evidence type="ECO:0000313" key="4">
    <source>
        <dbReference type="Proteomes" id="UP000692954"/>
    </source>
</evidence>
<proteinExistence type="predicted"/>
<dbReference type="PROSITE" id="PS50011">
    <property type="entry name" value="PROTEIN_KINASE_DOM"/>
    <property type="match status" value="1"/>
</dbReference>
<dbReference type="SMART" id="SM00220">
    <property type="entry name" value="S_TKc"/>
    <property type="match status" value="1"/>
</dbReference>
<protein>
    <recommendedName>
        <fullName evidence="2">Protein kinase domain-containing protein</fullName>
    </recommendedName>
</protein>
<dbReference type="Pfam" id="PF00069">
    <property type="entry name" value="Pkinase"/>
    <property type="match status" value="1"/>
</dbReference>
<feature type="domain" description="Protein kinase" evidence="2">
    <location>
        <begin position="22"/>
        <end position="322"/>
    </location>
</feature>
<dbReference type="OrthoDB" id="310653at2759"/>
<evidence type="ECO:0000259" key="2">
    <source>
        <dbReference type="PROSITE" id="PS50011"/>
    </source>
</evidence>
<keyword evidence="4" id="KW-1185">Reference proteome</keyword>
<dbReference type="AlphaFoldDB" id="A0A8S1PTN9"/>
<dbReference type="Proteomes" id="UP000692954">
    <property type="component" value="Unassembled WGS sequence"/>
</dbReference>
<dbReference type="GO" id="GO:0005524">
    <property type="term" value="F:ATP binding"/>
    <property type="evidence" value="ECO:0007669"/>
    <property type="project" value="InterPro"/>
</dbReference>
<dbReference type="GO" id="GO:0004672">
    <property type="term" value="F:protein kinase activity"/>
    <property type="evidence" value="ECO:0007669"/>
    <property type="project" value="InterPro"/>
</dbReference>
<organism evidence="3 4">
    <name type="scientific">Paramecium sonneborni</name>
    <dbReference type="NCBI Taxonomy" id="65129"/>
    <lineage>
        <taxon>Eukaryota</taxon>
        <taxon>Sar</taxon>
        <taxon>Alveolata</taxon>
        <taxon>Ciliophora</taxon>
        <taxon>Intramacronucleata</taxon>
        <taxon>Oligohymenophorea</taxon>
        <taxon>Peniculida</taxon>
        <taxon>Parameciidae</taxon>
        <taxon>Paramecium</taxon>
    </lineage>
</organism>
<comment type="caution">
    <text evidence="3">The sequence shown here is derived from an EMBL/GenBank/DDBJ whole genome shotgun (WGS) entry which is preliminary data.</text>
</comment>
<accession>A0A8S1PTN9</accession>
<reference evidence="3" key="1">
    <citation type="submission" date="2021-01" db="EMBL/GenBank/DDBJ databases">
        <authorList>
            <consortium name="Genoscope - CEA"/>
            <person name="William W."/>
        </authorList>
    </citation>
    <scope>NUCLEOTIDE SEQUENCE</scope>
</reference>